<evidence type="ECO:0000259" key="2">
    <source>
        <dbReference type="Pfam" id="PF13439"/>
    </source>
</evidence>
<dbReference type="AlphaFoldDB" id="A0A285WZK7"/>
<evidence type="ECO:0000313" key="3">
    <source>
        <dbReference type="EMBL" id="SOC78551.1"/>
    </source>
</evidence>
<dbReference type="CDD" id="cd03801">
    <property type="entry name" value="GT4_PimA-like"/>
    <property type="match status" value="1"/>
</dbReference>
<keyword evidence="3" id="KW-0808">Transferase</keyword>
<dbReference type="Gene3D" id="3.40.50.2000">
    <property type="entry name" value="Glycogen Phosphorylase B"/>
    <property type="match status" value="2"/>
</dbReference>
<protein>
    <submittedName>
        <fullName evidence="3">Phosphatidylinositol alpha-1,6-mannosyltransferase</fullName>
    </submittedName>
</protein>
<dbReference type="InterPro" id="IPR001296">
    <property type="entry name" value="Glyco_trans_1"/>
</dbReference>
<organism evidence="3 4">
    <name type="scientific">Salinimicrobium sediminis</name>
    <dbReference type="NCBI Taxonomy" id="1343891"/>
    <lineage>
        <taxon>Bacteria</taxon>
        <taxon>Pseudomonadati</taxon>
        <taxon>Bacteroidota</taxon>
        <taxon>Flavobacteriia</taxon>
        <taxon>Flavobacteriales</taxon>
        <taxon>Flavobacteriaceae</taxon>
        <taxon>Salinimicrobium</taxon>
    </lineage>
</organism>
<dbReference type="Pfam" id="PF13439">
    <property type="entry name" value="Glyco_transf_4"/>
    <property type="match status" value="1"/>
</dbReference>
<dbReference type="PANTHER" id="PTHR45947">
    <property type="entry name" value="SULFOQUINOVOSYL TRANSFERASE SQD2"/>
    <property type="match status" value="1"/>
</dbReference>
<dbReference type="OrthoDB" id="9811239at2"/>
<dbReference type="EMBL" id="OCMF01000001">
    <property type="protein sequence ID" value="SOC78551.1"/>
    <property type="molecule type" value="Genomic_DNA"/>
</dbReference>
<feature type="domain" description="Glycosyl transferase family 1" evidence="1">
    <location>
        <begin position="182"/>
        <end position="339"/>
    </location>
</feature>
<dbReference type="Proteomes" id="UP000219193">
    <property type="component" value="Unassembled WGS sequence"/>
</dbReference>
<evidence type="ECO:0000313" key="4">
    <source>
        <dbReference type="Proteomes" id="UP000219193"/>
    </source>
</evidence>
<dbReference type="PANTHER" id="PTHR45947:SF3">
    <property type="entry name" value="SULFOQUINOVOSYL TRANSFERASE SQD2"/>
    <property type="match status" value="1"/>
</dbReference>
<name>A0A285WZK7_9FLAO</name>
<evidence type="ECO:0000259" key="1">
    <source>
        <dbReference type="Pfam" id="PF00534"/>
    </source>
</evidence>
<dbReference type="RefSeq" id="WP_097054367.1">
    <property type="nucleotide sequence ID" value="NZ_OCMF01000001.1"/>
</dbReference>
<dbReference type="InterPro" id="IPR028098">
    <property type="entry name" value="Glyco_trans_4-like_N"/>
</dbReference>
<gene>
    <name evidence="3" type="ORF">SAMN06296241_0061</name>
</gene>
<dbReference type="Pfam" id="PF00534">
    <property type="entry name" value="Glycos_transf_1"/>
    <property type="match status" value="1"/>
</dbReference>
<proteinExistence type="predicted"/>
<dbReference type="SUPFAM" id="SSF53756">
    <property type="entry name" value="UDP-Glycosyltransferase/glycogen phosphorylase"/>
    <property type="match status" value="1"/>
</dbReference>
<reference evidence="4" key="1">
    <citation type="submission" date="2017-09" db="EMBL/GenBank/DDBJ databases">
        <authorList>
            <person name="Varghese N."/>
            <person name="Submissions S."/>
        </authorList>
    </citation>
    <scope>NUCLEOTIDE SEQUENCE [LARGE SCALE GENOMIC DNA]</scope>
    <source>
        <strain evidence="4">CGMCC 1.12641</strain>
    </source>
</reference>
<dbReference type="GO" id="GO:0016757">
    <property type="term" value="F:glycosyltransferase activity"/>
    <property type="evidence" value="ECO:0007669"/>
    <property type="project" value="UniProtKB-KW"/>
</dbReference>
<sequence>MSLSKISIFTSEFPPQPGGIGNHSYNLAQGLADHGYTVTVLTDRRSAKGEEESKFDAALEFQVIRIPRKKLMILSYLHRIKMAFYLAGRSEVILASGKFQLWLGALLSFCKKKKNIAIVHGSELLLPHKGLRSFTEFSLRRFDKVISVSNFTKSLLKLSSLKEVHVIHNGFRLFCSPMENSRSETGPILITVGNVTQRKGQQNVIKTLPRLLEKYPDLRYYIVGIPSEIEKLQNLARELEVEKAVVFCGAVSEAEKCTLLGKADIFMMLSENTEEGDVEGFGIAILEANSLGIPSVGSKGCGIEEAVQDGFSGLVVNKSNTEEVFAAVNRILEDYQEYSSNAMEWAQKFRWENVVGKYIQILEE</sequence>
<keyword evidence="3" id="KW-0328">Glycosyltransferase</keyword>
<dbReference type="InterPro" id="IPR050194">
    <property type="entry name" value="Glycosyltransferase_grp1"/>
</dbReference>
<keyword evidence="4" id="KW-1185">Reference proteome</keyword>
<feature type="domain" description="Glycosyltransferase subfamily 4-like N-terminal" evidence="2">
    <location>
        <begin position="17"/>
        <end position="171"/>
    </location>
</feature>
<accession>A0A285WZK7</accession>